<feature type="compositionally biased region" description="Low complexity" evidence="5">
    <location>
        <begin position="609"/>
        <end position="620"/>
    </location>
</feature>
<keyword evidence="3" id="KW-0378">Hydrolase</keyword>
<dbReference type="InterPro" id="IPR045004">
    <property type="entry name" value="ECH_dom"/>
</dbReference>
<evidence type="ECO:0000259" key="7">
    <source>
        <dbReference type="PROSITE" id="PS51649"/>
    </source>
</evidence>
<dbReference type="InterPro" id="IPR011333">
    <property type="entry name" value="SKP1/BTB/POZ_sf"/>
</dbReference>
<dbReference type="NCBIfam" id="NF004127">
    <property type="entry name" value="PRK05617.1"/>
    <property type="match status" value="1"/>
</dbReference>
<evidence type="ECO:0000256" key="1">
    <source>
        <dbReference type="ARBA" id="ARBA00004906"/>
    </source>
</evidence>
<dbReference type="UniPathway" id="UPA00143"/>
<evidence type="ECO:0008006" key="10">
    <source>
        <dbReference type="Google" id="ProtNLM"/>
    </source>
</evidence>
<feature type="compositionally biased region" description="Basic and acidic residues" evidence="5">
    <location>
        <begin position="645"/>
        <end position="655"/>
    </location>
</feature>
<dbReference type="PROSITE" id="PS50097">
    <property type="entry name" value="BTB"/>
    <property type="match status" value="1"/>
</dbReference>
<feature type="domain" description="BTB" evidence="6">
    <location>
        <begin position="61"/>
        <end position="129"/>
    </location>
</feature>
<keyword evidence="9" id="KW-1185">Reference proteome</keyword>
<reference evidence="8 9" key="1">
    <citation type="journal article" date="2021" name="bioRxiv">
        <title>The Gossypium anomalum genome as a resource for cotton improvement and evolutionary analysis of hybrid incompatibility.</title>
        <authorList>
            <person name="Grover C.E."/>
            <person name="Yuan D."/>
            <person name="Arick M.A."/>
            <person name="Miller E.R."/>
            <person name="Hu G."/>
            <person name="Peterson D.G."/>
            <person name="Wendel J.F."/>
            <person name="Udall J.A."/>
        </authorList>
    </citation>
    <scope>NUCLEOTIDE SEQUENCE [LARGE SCALE GENOMIC DNA]</scope>
    <source>
        <strain evidence="8">JFW-Udall</strain>
        <tissue evidence="8">Leaf</tissue>
    </source>
</reference>
<evidence type="ECO:0000256" key="4">
    <source>
        <dbReference type="PROSITE-ProRule" id="PRU00982"/>
    </source>
</evidence>
<dbReference type="InterPro" id="IPR027356">
    <property type="entry name" value="NPH3_dom"/>
</dbReference>
<dbReference type="FunFam" id="3.90.226.10:FF:000027">
    <property type="entry name" value="Probable 3-hydroxyisobutyryl-CoA hydrolase 2"/>
    <property type="match status" value="1"/>
</dbReference>
<dbReference type="SMART" id="SM00225">
    <property type="entry name" value="BTB"/>
    <property type="match status" value="1"/>
</dbReference>
<organism evidence="8 9">
    <name type="scientific">Gossypium anomalum</name>
    <dbReference type="NCBI Taxonomy" id="47600"/>
    <lineage>
        <taxon>Eukaryota</taxon>
        <taxon>Viridiplantae</taxon>
        <taxon>Streptophyta</taxon>
        <taxon>Embryophyta</taxon>
        <taxon>Tracheophyta</taxon>
        <taxon>Spermatophyta</taxon>
        <taxon>Magnoliopsida</taxon>
        <taxon>eudicotyledons</taxon>
        <taxon>Gunneridae</taxon>
        <taxon>Pentapetalae</taxon>
        <taxon>rosids</taxon>
        <taxon>malvids</taxon>
        <taxon>Malvales</taxon>
        <taxon>Malvaceae</taxon>
        <taxon>Malvoideae</taxon>
        <taxon>Gossypium</taxon>
    </lineage>
</organism>
<dbReference type="CDD" id="cd06558">
    <property type="entry name" value="crotonase-like"/>
    <property type="match status" value="1"/>
</dbReference>
<feature type="domain" description="NPH3" evidence="7">
    <location>
        <begin position="243"/>
        <end position="519"/>
    </location>
</feature>
<evidence type="ECO:0000256" key="3">
    <source>
        <dbReference type="ARBA" id="ARBA00022801"/>
    </source>
</evidence>
<dbReference type="Pfam" id="PF00651">
    <property type="entry name" value="BTB"/>
    <property type="match status" value="1"/>
</dbReference>
<protein>
    <recommendedName>
        <fullName evidence="10">BTB/POZ domain-containing protein NPY1</fullName>
    </recommendedName>
</protein>
<dbReference type="InterPro" id="IPR043454">
    <property type="entry name" value="NPH3/RPT2-like"/>
</dbReference>
<dbReference type="GO" id="GO:0016787">
    <property type="term" value="F:hydrolase activity"/>
    <property type="evidence" value="ECO:0007669"/>
    <property type="project" value="UniProtKB-KW"/>
</dbReference>
<dbReference type="SUPFAM" id="SSF54695">
    <property type="entry name" value="POZ domain"/>
    <property type="match status" value="1"/>
</dbReference>
<name>A0A8J6D508_9ROSI</name>
<evidence type="ECO:0000313" key="9">
    <source>
        <dbReference type="Proteomes" id="UP000701853"/>
    </source>
</evidence>
<comment type="caution">
    <text evidence="8">The sequence shown here is derived from an EMBL/GenBank/DDBJ whole genome shotgun (WGS) entry which is preliminary data.</text>
</comment>
<dbReference type="Proteomes" id="UP000701853">
    <property type="component" value="Chromosome 5"/>
</dbReference>
<dbReference type="Gene3D" id="3.30.710.10">
    <property type="entry name" value="Potassium Channel Kv1.1, Chain A"/>
    <property type="match status" value="1"/>
</dbReference>
<dbReference type="AlphaFoldDB" id="A0A8J6D508"/>
<dbReference type="OrthoDB" id="624345at2759"/>
<accession>A0A8J6D508</accession>
<dbReference type="InterPro" id="IPR029045">
    <property type="entry name" value="ClpP/crotonase-like_dom_sf"/>
</dbReference>
<evidence type="ECO:0000313" key="8">
    <source>
        <dbReference type="EMBL" id="KAG8495306.1"/>
    </source>
</evidence>
<comment type="pathway">
    <text evidence="1">Protein modification; protein ubiquitination.</text>
</comment>
<evidence type="ECO:0000256" key="2">
    <source>
        <dbReference type="ARBA" id="ARBA00022786"/>
    </source>
</evidence>
<proteinExistence type="inferred from homology"/>
<feature type="compositionally biased region" description="Basic and acidic residues" evidence="5">
    <location>
        <begin position="558"/>
        <end position="577"/>
    </location>
</feature>
<dbReference type="Pfam" id="PF03000">
    <property type="entry name" value="NPH3"/>
    <property type="match status" value="1"/>
</dbReference>
<keyword evidence="2" id="KW-0833">Ubl conjugation pathway</keyword>
<evidence type="ECO:0000256" key="5">
    <source>
        <dbReference type="SAM" id="MobiDB-lite"/>
    </source>
</evidence>
<dbReference type="SUPFAM" id="SSF52096">
    <property type="entry name" value="ClpP/crotonase"/>
    <property type="match status" value="1"/>
</dbReference>
<gene>
    <name evidence="8" type="ORF">CXB51_012898</name>
</gene>
<evidence type="ECO:0000259" key="6">
    <source>
        <dbReference type="PROSITE" id="PS50097"/>
    </source>
</evidence>
<dbReference type="PANTHER" id="PTHR32370">
    <property type="entry name" value="OS12G0117600 PROTEIN"/>
    <property type="match status" value="1"/>
</dbReference>
<dbReference type="InterPro" id="IPR000210">
    <property type="entry name" value="BTB/POZ_dom"/>
</dbReference>
<dbReference type="Gene3D" id="3.90.226.10">
    <property type="entry name" value="2-enoyl-CoA Hydratase, Chain A, domain 1"/>
    <property type="match status" value="1"/>
</dbReference>
<sequence length="1061" mass="118903">MKFMKLGSKPDTFQADGKCIRGYPQDLSMRLAIVKQITIMFRLLVWLEYSGHKYVISDLATDVTIIVGEVKFHLHKFPLMSKSNRLQKLVLKASEVNSDEIDMVDFPGGPKAFEICAKFCYGMTVTLNAYNVVAARCAAEYLEMTEDVDRGNLIFKIEVFINSSILRSWKDSIIVLQTTKSLLPWSENLKIVGRCIDSIASKTSVDPANVTWSYTYNRKLLAPEIIVKGGMKYQEKIESVPKDWWVEDVCELEIFLYKRVMTAVKSKGRMDGAIIGEALKTYAVRWLPDSVDALISDVHSWRNKLLVETIVCLLPSDKGVSCSCSFLLKLLKVAILVGVDDSAKEDLMNRISLKLHEASVKDLLIPARPPQTTIYDVGMVHSIVNQCMINEKCSQDLDLGKNDVGCTDFVLGHGSLLSVGKVIDGYLEEIARDPSLSLASFIDLARSIPEFARPLHDGLYKAIDMYLKEHLSLTKAERKELCGLMDVKKLTMDASMHAAQNDRLPLRVVVQVRASAGVQSLNNNPRDASRSTPNTVEEWGKTAAEDCNSIKKQMNQTKIKEGEFPKNGKFLKKDSRNSKSGMQLLPSRSRRIFDKLWVVGKGHGENKSSETSGSSQSPTSMVPGDTKSAVSSAKHRRHSISNVKSESKRDREGKAKMQRVKTVLKARHSFQRLGILSHQRCFSAQPNYALYDDFEDKVLVEGRAKSRAAILNRPSALNALNASMAARLKRLYESWEENPDIGFVLMKGNGRAFCSGVDTVALHRLLNEGKVYECKRFFETLYKFVYLQGTYLKPHVAILDGITMGCGGGISLPGMFRLVTDKTVFSHPETQLGFHPNAGASFYLSRLPGYLGEYLALTGDKLNGVEMIACGLATHYCLNARLAWIEERLGNLMNDDPAVIDSSLAQYGDLVYPDRSSILRRIDTIDKCFSHDTVEEIIDSLENEAAGAYDDWCKTVLRKMKEASPLSLKVTLRSIREGRFQSLDQCLACEYRISLAWISKSVSNDFTEGVRARLVDKDFAPKWYPASLEEVSKDMVEYYFTPLGELEPELVLPTSLREPYI</sequence>
<dbReference type="Pfam" id="PF16113">
    <property type="entry name" value="ECH_2"/>
    <property type="match status" value="1"/>
</dbReference>
<dbReference type="GO" id="GO:0016567">
    <property type="term" value="P:protein ubiquitination"/>
    <property type="evidence" value="ECO:0007669"/>
    <property type="project" value="UniProtKB-UniPathway"/>
</dbReference>
<feature type="region of interest" description="Disordered" evidence="5">
    <location>
        <begin position="557"/>
        <end position="586"/>
    </location>
</feature>
<dbReference type="EMBL" id="JAHUZN010000005">
    <property type="protein sequence ID" value="KAG8495306.1"/>
    <property type="molecule type" value="Genomic_DNA"/>
</dbReference>
<dbReference type="PROSITE" id="PS51649">
    <property type="entry name" value="NPH3"/>
    <property type="match status" value="1"/>
</dbReference>
<dbReference type="CDD" id="cd18312">
    <property type="entry name" value="BTB_POZ_NPY3-like"/>
    <property type="match status" value="1"/>
</dbReference>
<comment type="similarity">
    <text evidence="4">Belongs to the NPH3 family.</text>
</comment>
<feature type="region of interest" description="Disordered" evidence="5">
    <location>
        <begin position="602"/>
        <end position="658"/>
    </location>
</feature>